<keyword evidence="2" id="KW-1185">Reference proteome</keyword>
<reference evidence="1 2" key="1">
    <citation type="submission" date="2017-03" db="EMBL/GenBank/DDBJ databases">
        <title>Genomes of endolithic fungi from Antarctica.</title>
        <authorList>
            <person name="Coleine C."/>
            <person name="Masonjones S."/>
            <person name="Stajich J.E."/>
        </authorList>
    </citation>
    <scope>NUCLEOTIDE SEQUENCE [LARGE SCALE GENOMIC DNA]</scope>
    <source>
        <strain evidence="1 2">CCFEE 5184</strain>
    </source>
</reference>
<proteinExistence type="predicted"/>
<comment type="caution">
    <text evidence="1">The sequence shown here is derived from an EMBL/GenBank/DDBJ whole genome shotgun (WGS) entry which is preliminary data.</text>
</comment>
<dbReference type="Proteomes" id="UP000309340">
    <property type="component" value="Unassembled WGS sequence"/>
</dbReference>
<gene>
    <name evidence="1" type="ORF">B0A55_13164</name>
</gene>
<evidence type="ECO:0000313" key="1">
    <source>
        <dbReference type="EMBL" id="TKA67018.1"/>
    </source>
</evidence>
<name>A0A4U0WW87_9PEZI</name>
<dbReference type="EMBL" id="NAJQ01000601">
    <property type="protein sequence ID" value="TKA67018.1"/>
    <property type="molecule type" value="Genomic_DNA"/>
</dbReference>
<dbReference type="OrthoDB" id="193478at2759"/>
<protein>
    <submittedName>
        <fullName evidence="1">Uncharacterized protein</fullName>
    </submittedName>
</protein>
<organism evidence="1 2">
    <name type="scientific">Friedmanniomyces simplex</name>
    <dbReference type="NCBI Taxonomy" id="329884"/>
    <lineage>
        <taxon>Eukaryota</taxon>
        <taxon>Fungi</taxon>
        <taxon>Dikarya</taxon>
        <taxon>Ascomycota</taxon>
        <taxon>Pezizomycotina</taxon>
        <taxon>Dothideomycetes</taxon>
        <taxon>Dothideomycetidae</taxon>
        <taxon>Mycosphaerellales</taxon>
        <taxon>Teratosphaeriaceae</taxon>
        <taxon>Friedmanniomyces</taxon>
    </lineage>
</organism>
<accession>A0A4U0WW87</accession>
<dbReference type="AlphaFoldDB" id="A0A4U0WW87"/>
<sequence>MPNAYPAYITYSNGTNADQDVVVTADFNGGGPVELAAALGVTFGAAGCLALWLHDIAVELYAGSTSHQQNLSVCARFLTSANSSVVLSGPVLRAW</sequence>
<evidence type="ECO:0000313" key="2">
    <source>
        <dbReference type="Proteomes" id="UP000309340"/>
    </source>
</evidence>